<reference evidence="2 3" key="1">
    <citation type="journal article" date="2012" name="J. Bacteriol.">
        <title>Draft Genome Sequence of the Extremely Halophilic Archaeon Halogranum salarium B-1T.</title>
        <authorList>
            <person name="Kim K.K."/>
            <person name="Lee K.C."/>
            <person name="Lee J.S."/>
        </authorList>
    </citation>
    <scope>NUCLEOTIDE SEQUENCE [LARGE SCALE GENOMIC DNA]</scope>
    <source>
        <strain evidence="2 3">B-1</strain>
    </source>
</reference>
<gene>
    <name evidence="2" type="ORF">HSB1_33220</name>
</gene>
<organism evidence="2 3">
    <name type="scientific">Halogranum salarium B-1</name>
    <dbReference type="NCBI Taxonomy" id="1210908"/>
    <lineage>
        <taxon>Archaea</taxon>
        <taxon>Methanobacteriati</taxon>
        <taxon>Methanobacteriota</taxon>
        <taxon>Stenosarchaea group</taxon>
        <taxon>Halobacteria</taxon>
        <taxon>Halobacteriales</taxon>
        <taxon>Haloferacaceae</taxon>
    </lineage>
</organism>
<name>J2ZB76_9EURY</name>
<comment type="caution">
    <text evidence="2">The sequence shown here is derived from an EMBL/GenBank/DDBJ whole genome shotgun (WGS) entry which is preliminary data.</text>
</comment>
<proteinExistence type="predicted"/>
<dbReference type="Proteomes" id="UP000007813">
    <property type="component" value="Unassembled WGS sequence"/>
</dbReference>
<sequence>MRPGHVSAYGYQLETTSNIDRLRLGRRSGNSFRPITPGCGTTDSTETAMRRRMW</sequence>
<evidence type="ECO:0000313" key="2">
    <source>
        <dbReference type="EMBL" id="EJN57905.1"/>
    </source>
</evidence>
<feature type="region of interest" description="Disordered" evidence="1">
    <location>
        <begin position="26"/>
        <end position="54"/>
    </location>
</feature>
<evidence type="ECO:0000256" key="1">
    <source>
        <dbReference type="SAM" id="MobiDB-lite"/>
    </source>
</evidence>
<evidence type="ECO:0000313" key="3">
    <source>
        <dbReference type="Proteomes" id="UP000007813"/>
    </source>
</evidence>
<dbReference type="EMBL" id="ALJD01000009">
    <property type="protein sequence ID" value="EJN57905.1"/>
    <property type="molecule type" value="Genomic_DNA"/>
</dbReference>
<feature type="compositionally biased region" description="Polar residues" evidence="1">
    <location>
        <begin position="28"/>
        <end position="47"/>
    </location>
</feature>
<protein>
    <submittedName>
        <fullName evidence="2">Uncharacterized protein</fullName>
    </submittedName>
</protein>
<dbReference type="AlphaFoldDB" id="J2ZB76"/>
<accession>J2ZB76</accession>